<evidence type="ECO:0000313" key="1">
    <source>
        <dbReference type="EMBL" id="VUC25125.1"/>
    </source>
</evidence>
<evidence type="ECO:0000313" key="2">
    <source>
        <dbReference type="Proteomes" id="UP000766486"/>
    </source>
</evidence>
<organism evidence="1 2">
    <name type="scientific">Bionectria ochroleuca</name>
    <name type="common">Gliocladium roseum</name>
    <dbReference type="NCBI Taxonomy" id="29856"/>
    <lineage>
        <taxon>Eukaryota</taxon>
        <taxon>Fungi</taxon>
        <taxon>Dikarya</taxon>
        <taxon>Ascomycota</taxon>
        <taxon>Pezizomycotina</taxon>
        <taxon>Sordariomycetes</taxon>
        <taxon>Hypocreomycetidae</taxon>
        <taxon>Hypocreales</taxon>
        <taxon>Bionectriaceae</taxon>
        <taxon>Clonostachys</taxon>
    </lineage>
</organism>
<dbReference type="EMBL" id="CABFNS010000730">
    <property type="protein sequence ID" value="VUC25125.1"/>
    <property type="molecule type" value="Genomic_DNA"/>
</dbReference>
<protein>
    <submittedName>
        <fullName evidence="1">Uncharacterized protein</fullName>
    </submittedName>
</protein>
<accession>A0ABY6U2Z2</accession>
<sequence>MKYIPMRLHHLQSKLEESDLSSRPAADYVSARRSATKGAADRDPKSRACLEMGLAGHVLMRCSSGWP</sequence>
<dbReference type="Proteomes" id="UP000766486">
    <property type="component" value="Unassembled WGS sequence"/>
</dbReference>
<proteinExistence type="predicted"/>
<keyword evidence="2" id="KW-1185">Reference proteome</keyword>
<reference evidence="1 2" key="1">
    <citation type="submission" date="2019-06" db="EMBL/GenBank/DDBJ databases">
        <authorList>
            <person name="Broberg M."/>
        </authorList>
    </citation>
    <scope>NUCLEOTIDE SEQUENCE [LARGE SCALE GENOMIC DNA]</scope>
</reference>
<comment type="caution">
    <text evidence="1">The sequence shown here is derived from an EMBL/GenBank/DDBJ whole genome shotgun (WGS) entry which is preliminary data.</text>
</comment>
<name>A0ABY6U2Z2_BIOOC</name>
<gene>
    <name evidence="1" type="ORF">CLO192961_LOCUS158259</name>
</gene>